<gene>
    <name evidence="2" type="ORF">MGAL_10B008613</name>
</gene>
<organism evidence="2 3">
    <name type="scientific">Mytilus galloprovincialis</name>
    <name type="common">Mediterranean mussel</name>
    <dbReference type="NCBI Taxonomy" id="29158"/>
    <lineage>
        <taxon>Eukaryota</taxon>
        <taxon>Metazoa</taxon>
        <taxon>Spiralia</taxon>
        <taxon>Lophotrochozoa</taxon>
        <taxon>Mollusca</taxon>
        <taxon>Bivalvia</taxon>
        <taxon>Autobranchia</taxon>
        <taxon>Pteriomorphia</taxon>
        <taxon>Mytilida</taxon>
        <taxon>Mytiloidea</taxon>
        <taxon>Mytilidae</taxon>
        <taxon>Mytilinae</taxon>
        <taxon>Mytilus</taxon>
    </lineage>
</organism>
<dbReference type="Proteomes" id="UP000596742">
    <property type="component" value="Unassembled WGS sequence"/>
</dbReference>
<feature type="compositionally biased region" description="Low complexity" evidence="1">
    <location>
        <begin position="1"/>
        <end position="15"/>
    </location>
</feature>
<comment type="caution">
    <text evidence="2">The sequence shown here is derived from an EMBL/GenBank/DDBJ whole genome shotgun (WGS) entry which is preliminary data.</text>
</comment>
<feature type="non-terminal residue" evidence="2">
    <location>
        <position position="1"/>
    </location>
</feature>
<keyword evidence="3" id="KW-1185">Reference proteome</keyword>
<name>A0A8B6FAC1_MYTGA</name>
<reference evidence="2" key="1">
    <citation type="submission" date="2018-11" db="EMBL/GenBank/DDBJ databases">
        <authorList>
            <person name="Alioto T."/>
            <person name="Alioto T."/>
        </authorList>
    </citation>
    <scope>NUCLEOTIDE SEQUENCE</scope>
</reference>
<dbReference type="AlphaFoldDB" id="A0A8B6FAC1"/>
<feature type="region of interest" description="Disordered" evidence="1">
    <location>
        <begin position="1"/>
        <end position="52"/>
    </location>
</feature>
<evidence type="ECO:0000313" key="3">
    <source>
        <dbReference type="Proteomes" id="UP000596742"/>
    </source>
</evidence>
<evidence type="ECO:0000313" key="2">
    <source>
        <dbReference type="EMBL" id="VDI45192.1"/>
    </source>
</evidence>
<protein>
    <submittedName>
        <fullName evidence="2">Uncharacterized protein</fullName>
    </submittedName>
</protein>
<sequence length="131" mass="14830">NSTDESASSSNISENEYNEKLNQMVARPMDLESSTSGSDKTTSDDSEEERYRSIVMVKSKQCKSEAEIKKVIFEYSEDLKKHSDAKVKSLEKQLLGKLNTAGIPDRSKMQKLQRLDTLNKNEKSSNIYIVT</sequence>
<accession>A0A8B6FAC1</accession>
<dbReference type="EMBL" id="UYJE01006337">
    <property type="protein sequence ID" value="VDI45192.1"/>
    <property type="molecule type" value="Genomic_DNA"/>
</dbReference>
<evidence type="ECO:0000256" key="1">
    <source>
        <dbReference type="SAM" id="MobiDB-lite"/>
    </source>
</evidence>
<proteinExistence type="predicted"/>
<dbReference type="OrthoDB" id="6144279at2759"/>